<dbReference type="AlphaFoldDB" id="A0A9P5L4Z8"/>
<proteinExistence type="predicted"/>
<accession>A0A9P5L4Z8</accession>
<feature type="compositionally biased region" description="Polar residues" evidence="1">
    <location>
        <begin position="17"/>
        <end position="44"/>
    </location>
</feature>
<evidence type="ECO:0000256" key="1">
    <source>
        <dbReference type="SAM" id="MobiDB-lite"/>
    </source>
</evidence>
<comment type="caution">
    <text evidence="2">The sequence shown here is derived from an EMBL/GenBank/DDBJ whole genome shotgun (WGS) entry which is preliminary data.</text>
</comment>
<organism evidence="2 3">
    <name type="scientific">Cylindrodendrum hubeiense</name>
    <dbReference type="NCBI Taxonomy" id="595255"/>
    <lineage>
        <taxon>Eukaryota</taxon>
        <taxon>Fungi</taxon>
        <taxon>Dikarya</taxon>
        <taxon>Ascomycota</taxon>
        <taxon>Pezizomycotina</taxon>
        <taxon>Sordariomycetes</taxon>
        <taxon>Hypocreomycetidae</taxon>
        <taxon>Hypocreales</taxon>
        <taxon>Nectriaceae</taxon>
        <taxon>Cylindrodendrum</taxon>
    </lineage>
</organism>
<feature type="region of interest" description="Disordered" evidence="1">
    <location>
        <begin position="1"/>
        <end position="44"/>
    </location>
</feature>
<dbReference type="Proteomes" id="UP000722485">
    <property type="component" value="Unassembled WGS sequence"/>
</dbReference>
<evidence type="ECO:0000313" key="3">
    <source>
        <dbReference type="Proteomes" id="UP000722485"/>
    </source>
</evidence>
<sequence>MSQPPSYEKESQPPQPESSDTLPTYESAVNTSPTLNGIHTQSQDQPPTFVLNKCDIYALLEPDHLLYELSNPPCEAKTTIYGIEKIRYKTSQQEGKVKTRSRVDHIYDFQDVWTSLGSRDVEILGKASSKRVYPKVKMSQGLGPSSFKIKDHFSVEKPILERVQSGSELVWKDNEGNVIATETAVERDEQGEVKRPPQLKMKSSLEEKDLDLLVACWCARLWKEARKDLAEPLSWDKFKRLTTTKNGGGGWRLT</sequence>
<name>A0A9P5L4Z8_9HYPO</name>
<protein>
    <submittedName>
        <fullName evidence="2">Uncharacterized protein</fullName>
    </submittedName>
</protein>
<reference evidence="2" key="1">
    <citation type="submission" date="2020-03" db="EMBL/GenBank/DDBJ databases">
        <title>Draft Genome Sequence of Cylindrodendrum hubeiense.</title>
        <authorList>
            <person name="Buettner E."/>
            <person name="Kellner H."/>
        </authorList>
    </citation>
    <scope>NUCLEOTIDE SEQUENCE</scope>
    <source>
        <strain evidence="2">IHI 201604</strain>
    </source>
</reference>
<gene>
    <name evidence="2" type="ORF">G7Z17_g10220</name>
</gene>
<evidence type="ECO:0000313" key="2">
    <source>
        <dbReference type="EMBL" id="KAF7544110.1"/>
    </source>
</evidence>
<dbReference type="EMBL" id="JAANBB010000322">
    <property type="protein sequence ID" value="KAF7544110.1"/>
    <property type="molecule type" value="Genomic_DNA"/>
</dbReference>
<keyword evidence="3" id="KW-1185">Reference proteome</keyword>
<dbReference type="OrthoDB" id="4196148at2759"/>